<dbReference type="GO" id="GO:0050518">
    <property type="term" value="F:2-C-methyl-D-erythritol 4-phosphate cytidylyltransferase activity"/>
    <property type="evidence" value="ECO:0007669"/>
    <property type="project" value="InterPro"/>
</dbReference>
<dbReference type="EMBL" id="PKTG01000071">
    <property type="protein sequence ID" value="PLX18113.1"/>
    <property type="molecule type" value="Genomic_DNA"/>
</dbReference>
<dbReference type="SUPFAM" id="SSF53448">
    <property type="entry name" value="Nucleotide-diphospho-sugar transferases"/>
    <property type="match status" value="1"/>
</dbReference>
<dbReference type="InterPro" id="IPR001228">
    <property type="entry name" value="IspD"/>
</dbReference>
<gene>
    <name evidence="3" type="primary">ispD</name>
    <name evidence="3" type="ORF">C0601_05470</name>
</gene>
<organism evidence="3 4">
    <name type="scientific">Muiribacterium halophilum</name>
    <dbReference type="NCBI Taxonomy" id="2053465"/>
    <lineage>
        <taxon>Bacteria</taxon>
        <taxon>Candidatus Muiribacteriota</taxon>
        <taxon>Candidatus Muiribacteriia</taxon>
        <taxon>Candidatus Muiribacteriales</taxon>
        <taxon>Candidatus Muiribacteriaceae</taxon>
        <taxon>Candidatus Muiribacterium</taxon>
    </lineage>
</organism>
<keyword evidence="1 3" id="KW-0808">Transferase</keyword>
<evidence type="ECO:0000313" key="3">
    <source>
        <dbReference type="EMBL" id="PLX18113.1"/>
    </source>
</evidence>
<comment type="caution">
    <text evidence="3">The sequence shown here is derived from an EMBL/GenBank/DDBJ whole genome shotgun (WGS) entry which is preliminary data.</text>
</comment>
<dbReference type="InterPro" id="IPR034683">
    <property type="entry name" value="IspD/TarI"/>
</dbReference>
<name>A0A2N5ZHL7_MUIH1</name>
<dbReference type="Gene3D" id="3.90.550.10">
    <property type="entry name" value="Spore Coat Polysaccharide Biosynthesis Protein SpsA, Chain A"/>
    <property type="match status" value="1"/>
</dbReference>
<dbReference type="InterPro" id="IPR029044">
    <property type="entry name" value="Nucleotide-diphossugar_trans"/>
</dbReference>
<dbReference type="NCBIfam" id="TIGR00453">
    <property type="entry name" value="ispD"/>
    <property type="match status" value="1"/>
</dbReference>
<dbReference type="Proteomes" id="UP000234857">
    <property type="component" value="Unassembled WGS sequence"/>
</dbReference>
<dbReference type="AlphaFoldDB" id="A0A2N5ZHL7"/>
<dbReference type="FunFam" id="3.90.550.10:FF:000003">
    <property type="entry name" value="2-C-methyl-D-erythritol 4-phosphate cytidylyltransferase"/>
    <property type="match status" value="1"/>
</dbReference>
<dbReference type="CDD" id="cd02516">
    <property type="entry name" value="CDP-ME_synthetase"/>
    <property type="match status" value="1"/>
</dbReference>
<dbReference type="InterPro" id="IPR050088">
    <property type="entry name" value="IspD/TarI_cytidylyltransf_bact"/>
</dbReference>
<evidence type="ECO:0000313" key="4">
    <source>
        <dbReference type="Proteomes" id="UP000234857"/>
    </source>
</evidence>
<evidence type="ECO:0000256" key="2">
    <source>
        <dbReference type="ARBA" id="ARBA00022695"/>
    </source>
</evidence>
<accession>A0A2N5ZHL7</accession>
<dbReference type="Pfam" id="PF01128">
    <property type="entry name" value="IspD"/>
    <property type="match status" value="1"/>
</dbReference>
<reference evidence="3 4" key="1">
    <citation type="submission" date="2017-11" db="EMBL/GenBank/DDBJ databases">
        <title>Genome-resolved metagenomics identifies genetic mobility, metabolic interactions, and unexpected diversity in perchlorate-reducing communities.</title>
        <authorList>
            <person name="Barnum T.P."/>
            <person name="Figueroa I.A."/>
            <person name="Carlstrom C.I."/>
            <person name="Lucas L.N."/>
            <person name="Engelbrektson A.L."/>
            <person name="Coates J.D."/>
        </authorList>
    </citation>
    <scope>NUCLEOTIDE SEQUENCE [LARGE SCALE GENOMIC DNA]</scope>
    <source>
        <strain evidence="3">BM706</strain>
    </source>
</reference>
<dbReference type="GO" id="GO:0008299">
    <property type="term" value="P:isoprenoid biosynthetic process"/>
    <property type="evidence" value="ECO:0007669"/>
    <property type="project" value="InterPro"/>
</dbReference>
<sequence length="229" mass="26199">MNISVVLAGGNGKRMKLERGSKQLLKLNGKPVFLHSVDVFQETGIFDKTVVVYNPDYSDEYIKYLKDYKDILMVEAGHERWRSSLNALEEIERSFPLTNIVAIHDGARPFIRKELIENMVKDVKKDLGVIPGVYLKDTIKKINKDNIVVDTPKRSKHVKVMTPQVFDFKNLLEAYRSFDHSINMPTDDAMIFESYGKKVKVVIADESNIKITTPEDIIIARKFMSSLFG</sequence>
<evidence type="ECO:0000256" key="1">
    <source>
        <dbReference type="ARBA" id="ARBA00022679"/>
    </source>
</evidence>
<protein>
    <submittedName>
        <fullName evidence="3">2-C-methyl-D-erythritol 4-phosphate cytidylyltransferase</fullName>
    </submittedName>
</protein>
<proteinExistence type="predicted"/>
<keyword evidence="2 3" id="KW-0548">Nucleotidyltransferase</keyword>
<dbReference type="PANTHER" id="PTHR32125:SF4">
    <property type="entry name" value="2-C-METHYL-D-ERYTHRITOL 4-PHOSPHATE CYTIDYLYLTRANSFERASE, CHLOROPLASTIC"/>
    <property type="match status" value="1"/>
</dbReference>
<dbReference type="PANTHER" id="PTHR32125">
    <property type="entry name" value="2-C-METHYL-D-ERYTHRITOL 4-PHOSPHATE CYTIDYLYLTRANSFERASE, CHLOROPLASTIC"/>
    <property type="match status" value="1"/>
</dbReference>